<dbReference type="SMART" id="SM01161">
    <property type="entry name" value="DUF1767"/>
    <property type="match status" value="1"/>
</dbReference>
<feature type="domain" description="RecQ-mediated genome instability protein 1 C-terminal OB-fold" evidence="9">
    <location>
        <begin position="481"/>
        <end position="616"/>
    </location>
</feature>
<feature type="non-terminal residue" evidence="11">
    <location>
        <position position="1"/>
    </location>
</feature>
<dbReference type="InterPro" id="IPR049363">
    <property type="entry name" value="RMI1_N"/>
</dbReference>
<dbReference type="Gene3D" id="1.10.8.1020">
    <property type="entry name" value="RecQ-mediated genome instability protein 1, N-terminal domain"/>
    <property type="match status" value="1"/>
</dbReference>
<keyword evidence="4" id="KW-0235">DNA replication</keyword>
<dbReference type="GO" id="GO:0016604">
    <property type="term" value="C:nuclear body"/>
    <property type="evidence" value="ECO:0007669"/>
    <property type="project" value="TreeGrafter"/>
</dbReference>
<evidence type="ECO:0000259" key="10">
    <source>
        <dbReference type="Pfam" id="PF21000"/>
    </source>
</evidence>
<dbReference type="InterPro" id="IPR032199">
    <property type="entry name" value="RMI1_C"/>
</dbReference>
<dbReference type="InterPro" id="IPR042470">
    <property type="entry name" value="RMI1_N_C_sf"/>
</dbReference>
<feature type="region of interest" description="Disordered" evidence="7">
    <location>
        <begin position="382"/>
        <end position="439"/>
    </location>
</feature>
<dbReference type="GO" id="GO:0031422">
    <property type="term" value="C:RecQ family helicase-topoisomerase III complex"/>
    <property type="evidence" value="ECO:0007669"/>
    <property type="project" value="TreeGrafter"/>
</dbReference>
<evidence type="ECO:0000256" key="4">
    <source>
        <dbReference type="ARBA" id="ARBA00022705"/>
    </source>
</evidence>
<dbReference type="GO" id="GO:0000712">
    <property type="term" value="P:resolution of meiotic recombination intermediates"/>
    <property type="evidence" value="ECO:0007669"/>
    <property type="project" value="TreeGrafter"/>
</dbReference>
<dbReference type="PANTHER" id="PTHR14790:SF15">
    <property type="entry name" value="RECQ-MEDIATED GENOME INSTABILITY PROTEIN 1"/>
    <property type="match status" value="1"/>
</dbReference>
<name>A0A7K4ZK40_9AVES</name>
<dbReference type="Pfam" id="PF21000">
    <property type="entry name" value="RMI1_N_N"/>
    <property type="match status" value="1"/>
</dbReference>
<evidence type="ECO:0000256" key="2">
    <source>
        <dbReference type="ARBA" id="ARBA00006395"/>
    </source>
</evidence>
<dbReference type="Proteomes" id="UP000517892">
    <property type="component" value="Unassembled WGS sequence"/>
</dbReference>
<evidence type="ECO:0000313" key="11">
    <source>
        <dbReference type="EMBL" id="NWR71793.1"/>
    </source>
</evidence>
<feature type="domain" description="RecQ mediated genome instability protein 1 OB-fold" evidence="8">
    <location>
        <begin position="70"/>
        <end position="204"/>
    </location>
</feature>
<dbReference type="Pfam" id="PF08585">
    <property type="entry name" value="RMI1_N_C"/>
    <property type="match status" value="1"/>
</dbReference>
<evidence type="ECO:0000256" key="7">
    <source>
        <dbReference type="SAM" id="MobiDB-lite"/>
    </source>
</evidence>
<dbReference type="FunFam" id="2.40.50.770:FF:000002">
    <property type="entry name" value="recQ-mediated genome instability protein 1"/>
    <property type="match status" value="1"/>
</dbReference>
<dbReference type="Gene3D" id="2.40.50.510">
    <property type="match status" value="1"/>
</dbReference>
<dbReference type="Pfam" id="PF16099">
    <property type="entry name" value="RMI1_C"/>
    <property type="match status" value="1"/>
</dbReference>
<organism evidence="11 12">
    <name type="scientific">Centropus unirufus</name>
    <dbReference type="NCBI Taxonomy" id="1118519"/>
    <lineage>
        <taxon>Eukaryota</taxon>
        <taxon>Metazoa</taxon>
        <taxon>Chordata</taxon>
        <taxon>Craniata</taxon>
        <taxon>Vertebrata</taxon>
        <taxon>Euteleostomi</taxon>
        <taxon>Archelosauria</taxon>
        <taxon>Archosauria</taxon>
        <taxon>Dinosauria</taxon>
        <taxon>Saurischia</taxon>
        <taxon>Theropoda</taxon>
        <taxon>Coelurosauria</taxon>
        <taxon>Aves</taxon>
        <taxon>Neognathae</taxon>
        <taxon>Neoaves</taxon>
        <taxon>Otidimorphae</taxon>
        <taxon>Cuculiformes</taxon>
        <taxon>Centropidae</taxon>
        <taxon>Centropus</taxon>
    </lineage>
</organism>
<gene>
    <name evidence="11" type="primary">Rmi1_0</name>
    <name evidence="11" type="ORF">CENUNI_R05127</name>
</gene>
<feature type="non-terminal residue" evidence="11">
    <location>
        <position position="618"/>
    </location>
</feature>
<evidence type="ECO:0000259" key="8">
    <source>
        <dbReference type="Pfam" id="PF08585"/>
    </source>
</evidence>
<evidence type="ECO:0000256" key="6">
    <source>
        <dbReference type="ARBA" id="ARBA00024977"/>
    </source>
</evidence>
<protein>
    <recommendedName>
        <fullName evidence="3">RecQ-mediated genome instability protein 1</fullName>
    </recommendedName>
</protein>
<comment type="subcellular location">
    <subcellularLocation>
        <location evidence="1">Nucleus</location>
    </subcellularLocation>
</comment>
<dbReference type="OrthoDB" id="341511at2759"/>
<dbReference type="FunFam" id="1.10.8.1020:FF:000001">
    <property type="entry name" value="RecQ-mediated genome instability protein 1"/>
    <property type="match status" value="1"/>
</dbReference>
<dbReference type="Gene3D" id="2.40.50.770">
    <property type="entry name" value="RecQ-mediated genome instability protein Rmi1, C-terminal domain"/>
    <property type="match status" value="1"/>
</dbReference>
<feature type="domain" description="RMI1 N-terminal" evidence="10">
    <location>
        <begin position="14"/>
        <end position="63"/>
    </location>
</feature>
<dbReference type="EMBL" id="VYZI01000071">
    <property type="protein sequence ID" value="NWR71793.1"/>
    <property type="molecule type" value="Genomic_DNA"/>
</dbReference>
<dbReference type="PANTHER" id="PTHR14790">
    <property type="entry name" value="RECQ-MEDIATED GENOME INSTABILITY PROTEIN 1 RMI1"/>
    <property type="match status" value="1"/>
</dbReference>
<proteinExistence type="inferred from homology"/>
<dbReference type="InterPro" id="IPR044881">
    <property type="entry name" value="RMI1_N_N_sf"/>
</dbReference>
<keyword evidence="5" id="KW-0539">Nucleus</keyword>
<evidence type="ECO:0000259" key="9">
    <source>
        <dbReference type="Pfam" id="PF16099"/>
    </source>
</evidence>
<accession>A0A7K4ZK40</accession>
<dbReference type="AlphaFoldDB" id="A0A7K4ZK40"/>
<feature type="compositionally biased region" description="Basic and acidic residues" evidence="7">
    <location>
        <begin position="419"/>
        <end position="439"/>
    </location>
</feature>
<comment type="caution">
    <text evidence="11">The sequence shown here is derived from an EMBL/GenBank/DDBJ whole genome shotgun (WGS) entry which is preliminary data.</text>
</comment>
<dbReference type="GO" id="GO:0006260">
    <property type="term" value="P:DNA replication"/>
    <property type="evidence" value="ECO:0007669"/>
    <property type="project" value="UniProtKB-KW"/>
</dbReference>
<evidence type="ECO:0000256" key="3">
    <source>
        <dbReference type="ARBA" id="ARBA00018987"/>
    </source>
</evidence>
<comment type="similarity">
    <text evidence="2">Belongs to the RMI1 family.</text>
</comment>
<dbReference type="GO" id="GO:0000166">
    <property type="term" value="F:nucleotide binding"/>
    <property type="evidence" value="ECO:0007669"/>
    <property type="project" value="InterPro"/>
</dbReference>
<feature type="compositionally biased region" description="Polar residues" evidence="7">
    <location>
        <begin position="393"/>
        <end position="414"/>
    </location>
</feature>
<evidence type="ECO:0000313" key="12">
    <source>
        <dbReference type="Proteomes" id="UP000517892"/>
    </source>
</evidence>
<dbReference type="InterPro" id="IPR013894">
    <property type="entry name" value="RMI1_OB"/>
</dbReference>
<sequence>MSPSNIAARVETWLSSTWHVKVPLTWLEACINWIQEENSGGNLTQAQINRQVFEQWLLTDLRDLEYAILPDCIVDAPKGQLTGFYSIQIDSLVDVSQPAYSQLQKLRGKSTVNEVTASAQAFERSWEVKPTRMLMLQLTDGIREIQGIEYQPVPVLHSNLPPGTKITVHGNIAYRLGVLLLKPENVKVLGGEVDVLLEEYSQERVLARLIGETENPNSVGQGAHNQIVSRPVEELEQTLGPSDEELLAILPENNELVLSNETSLESGFCSRSNNFSRASGSLAAYHGNAFSQKSESLLPPVEYAVDFLNDLSSDSDFVREEEMQRELEEVSPVVMNTNVALITENLPHTSRSSCNSFLNAKFEKDDVIRRVKPVVATSKEKTSGRMIFGGDGNTMSSFSPDRSMHQTCSSTHFSLESPPEDKQNATGPEESRHQSLHTSDSRLLKYDSAFFSKTDSEGDKQKCDSQSFPCSAVESVLDLDSPPFTYISLLLAKKLETVTILKVKCFIVTLTGNLRSSNGSWGVKAKISDGSAYLEVDFGDDILTSLIGFSVPEMNRLKRDPTSHLKLKGGLEQCQRQLIDLCCVMTIEFNPLQSKATVLVLQDTDAGHLDQLKKRLNK</sequence>
<dbReference type="GO" id="GO:0000724">
    <property type="term" value="P:double-strand break repair via homologous recombination"/>
    <property type="evidence" value="ECO:0007669"/>
    <property type="project" value="TreeGrafter"/>
</dbReference>
<comment type="function">
    <text evidence="6">Essential component of the RMI complex, a complex that plays an important role in the processing of homologous recombination intermediates to limit DNA crossover formation in cells. Promotes TOP3A binding to double Holliday junctions (DHJ) and hence stimulates TOP3A-mediated dissolution. Required for BLM phosphorylation during mitosis. Within the BLM complex, required for BLM and TOP3A stability.</text>
</comment>
<evidence type="ECO:0000256" key="1">
    <source>
        <dbReference type="ARBA" id="ARBA00004123"/>
    </source>
</evidence>
<evidence type="ECO:0000256" key="5">
    <source>
        <dbReference type="ARBA" id="ARBA00023242"/>
    </source>
</evidence>
<keyword evidence="12" id="KW-1185">Reference proteome</keyword>
<reference evidence="11 12" key="1">
    <citation type="submission" date="2019-09" db="EMBL/GenBank/DDBJ databases">
        <title>Bird 10,000 Genomes (B10K) Project - Family phase.</title>
        <authorList>
            <person name="Zhang G."/>
        </authorList>
    </citation>
    <scope>NUCLEOTIDE SEQUENCE [LARGE SCALE GENOMIC DNA]</scope>
    <source>
        <strain evidence="11">B10K-DU-017-25</strain>
        <tissue evidence="11">Mixed tissue sample</tissue>
    </source>
</reference>